<dbReference type="SUPFAM" id="SSF53323">
    <property type="entry name" value="Pyruvate-ferredoxin oxidoreductase, PFOR, domain III"/>
    <property type="match status" value="1"/>
</dbReference>
<dbReference type="NCBIfam" id="TIGR02175">
    <property type="entry name" value="PorC_KorC"/>
    <property type="match status" value="1"/>
</dbReference>
<dbReference type="Pfam" id="PF01558">
    <property type="entry name" value="POR"/>
    <property type="match status" value="1"/>
</dbReference>
<dbReference type="PANTHER" id="PTHR43366:SF1">
    <property type="entry name" value="PYRUVATE SYNTHASE SUBUNIT PORC"/>
    <property type="match status" value="1"/>
</dbReference>
<protein>
    <submittedName>
        <fullName evidence="6">4Fe-4S dicluster domain-containing protein</fullName>
    </submittedName>
</protein>
<dbReference type="Pfam" id="PF12838">
    <property type="entry name" value="Fer4_7"/>
    <property type="match status" value="1"/>
</dbReference>
<evidence type="ECO:0000256" key="3">
    <source>
        <dbReference type="ARBA" id="ARBA00023004"/>
    </source>
</evidence>
<sequence>MQSKTFIERMEHMMYTPVTLPVTNEYGYFEIRLESIGGLGANLCGKMLGELGALYLSLNSLNFSSYGSEKRGSPVKSYIRWSPASHPLRINSPVLQPHVLGIFHEGLIGTYPVLDGISADTKIVLNTPLSCDEAAEKYNISTGTLYCLDALSIAMESRSRINMVMLGAIARACPFIPMDSIETLCKNTIGKKYPALIGANLQGLKMGYEKTAEKKIPDRTASPSLAKETYIWGYKNAPIGGINTRPGSTVSNDLSPSREGYIPLFLQDRCINCGLCDSTCPDMVFQFAPGTYKGKEAMVNQGLDYRHCKGCLRCVDVCPTHALVKAEEKDYPDKPHSMPDQDLLPDSVRYQKTGANSWITSDSYLDEKRIDGGIV</sequence>
<evidence type="ECO:0000259" key="5">
    <source>
        <dbReference type="PROSITE" id="PS51379"/>
    </source>
</evidence>
<dbReference type="PROSITE" id="PS00198">
    <property type="entry name" value="4FE4S_FER_1"/>
    <property type="match status" value="1"/>
</dbReference>
<dbReference type="AlphaFoldDB" id="A0A413Z1E2"/>
<comment type="caution">
    <text evidence="6">The sequence shown here is derived from an EMBL/GenBank/DDBJ whole genome shotgun (WGS) entry which is preliminary data.</text>
</comment>
<dbReference type="GO" id="GO:0016625">
    <property type="term" value="F:oxidoreductase activity, acting on the aldehyde or oxo group of donors, iron-sulfur protein as acceptor"/>
    <property type="evidence" value="ECO:0007669"/>
    <property type="project" value="InterPro"/>
</dbReference>
<evidence type="ECO:0000256" key="1">
    <source>
        <dbReference type="ARBA" id="ARBA00022723"/>
    </source>
</evidence>
<reference evidence="6 7" key="1">
    <citation type="submission" date="2018-08" db="EMBL/GenBank/DDBJ databases">
        <title>A genome reference for cultivated species of the human gut microbiota.</title>
        <authorList>
            <person name="Zou Y."/>
            <person name="Xue W."/>
            <person name="Luo G."/>
        </authorList>
    </citation>
    <scope>NUCLEOTIDE SEQUENCE [LARGE SCALE GENOMIC DNA]</scope>
    <source>
        <strain evidence="6 7">AM37-1AC</strain>
    </source>
</reference>
<dbReference type="PROSITE" id="PS51379">
    <property type="entry name" value="4FE4S_FER_2"/>
    <property type="match status" value="2"/>
</dbReference>
<keyword evidence="2" id="KW-0560">Oxidoreductase</keyword>
<keyword evidence="4" id="KW-0411">Iron-sulfur</keyword>
<name>A0A413Z1E2_9FIRM</name>
<dbReference type="Proteomes" id="UP000283513">
    <property type="component" value="Unassembled WGS sequence"/>
</dbReference>
<accession>A0A413Z1E2</accession>
<proteinExistence type="predicted"/>
<dbReference type="InterPro" id="IPR017896">
    <property type="entry name" value="4Fe4S_Fe-S-bd"/>
</dbReference>
<keyword evidence="3" id="KW-0408">Iron</keyword>
<dbReference type="InterPro" id="IPR051626">
    <property type="entry name" value="Oxidoreductase_gamma_subunit"/>
</dbReference>
<dbReference type="SUPFAM" id="SSF54862">
    <property type="entry name" value="4Fe-4S ferredoxins"/>
    <property type="match status" value="1"/>
</dbReference>
<dbReference type="InterPro" id="IPR019752">
    <property type="entry name" value="Pyrv/ketoisovalerate_OxRed_cat"/>
</dbReference>
<evidence type="ECO:0000256" key="4">
    <source>
        <dbReference type="ARBA" id="ARBA00023014"/>
    </source>
</evidence>
<dbReference type="EMBL" id="QSHO01000014">
    <property type="protein sequence ID" value="RHC15063.1"/>
    <property type="molecule type" value="Genomic_DNA"/>
</dbReference>
<evidence type="ECO:0000256" key="2">
    <source>
        <dbReference type="ARBA" id="ARBA00023002"/>
    </source>
</evidence>
<organism evidence="6 7">
    <name type="scientific">Roseburia intestinalis</name>
    <dbReference type="NCBI Taxonomy" id="166486"/>
    <lineage>
        <taxon>Bacteria</taxon>
        <taxon>Bacillati</taxon>
        <taxon>Bacillota</taxon>
        <taxon>Clostridia</taxon>
        <taxon>Lachnospirales</taxon>
        <taxon>Lachnospiraceae</taxon>
        <taxon>Roseburia</taxon>
    </lineage>
</organism>
<dbReference type="Gene3D" id="3.30.70.3270">
    <property type="match status" value="1"/>
</dbReference>
<keyword evidence="1" id="KW-0479">Metal-binding</keyword>
<evidence type="ECO:0000313" key="6">
    <source>
        <dbReference type="EMBL" id="RHC15063.1"/>
    </source>
</evidence>
<dbReference type="PANTHER" id="PTHR43366">
    <property type="entry name" value="PYRUVATE SYNTHASE SUBUNIT PORC"/>
    <property type="match status" value="1"/>
</dbReference>
<dbReference type="GO" id="GO:0051536">
    <property type="term" value="F:iron-sulfur cluster binding"/>
    <property type="evidence" value="ECO:0007669"/>
    <property type="project" value="UniProtKB-KW"/>
</dbReference>
<dbReference type="InterPro" id="IPR017900">
    <property type="entry name" value="4Fe4S_Fe_S_CS"/>
</dbReference>
<dbReference type="Gene3D" id="3.40.920.10">
    <property type="entry name" value="Pyruvate-ferredoxin oxidoreductase, PFOR, domain III"/>
    <property type="match status" value="1"/>
</dbReference>
<dbReference type="GO" id="GO:0046872">
    <property type="term" value="F:metal ion binding"/>
    <property type="evidence" value="ECO:0007669"/>
    <property type="project" value="UniProtKB-KW"/>
</dbReference>
<feature type="domain" description="4Fe-4S ferredoxin-type" evidence="5">
    <location>
        <begin position="261"/>
        <end position="290"/>
    </location>
</feature>
<dbReference type="InterPro" id="IPR002869">
    <property type="entry name" value="Pyrv_flavodox_OxRed_cen"/>
</dbReference>
<feature type="domain" description="4Fe-4S ferredoxin-type" evidence="5">
    <location>
        <begin position="299"/>
        <end position="328"/>
    </location>
</feature>
<dbReference type="InterPro" id="IPR011894">
    <property type="entry name" value="PorC_KorC"/>
</dbReference>
<gene>
    <name evidence="6" type="ORF">DW856_14935</name>
</gene>
<evidence type="ECO:0000313" key="7">
    <source>
        <dbReference type="Proteomes" id="UP000283513"/>
    </source>
</evidence>